<comment type="caution">
    <text evidence="1">The sequence shown here is derived from an EMBL/GenBank/DDBJ whole genome shotgun (WGS) entry which is preliminary data.</text>
</comment>
<dbReference type="AlphaFoldDB" id="A0A0F9PGJ0"/>
<name>A0A0F9PGJ0_9ZZZZ</name>
<evidence type="ECO:0000313" key="1">
    <source>
        <dbReference type="EMBL" id="KKN23617.1"/>
    </source>
</evidence>
<organism evidence="1">
    <name type="scientific">marine sediment metagenome</name>
    <dbReference type="NCBI Taxonomy" id="412755"/>
    <lineage>
        <taxon>unclassified sequences</taxon>
        <taxon>metagenomes</taxon>
        <taxon>ecological metagenomes</taxon>
    </lineage>
</organism>
<gene>
    <name evidence="1" type="ORF">LCGC14_0903190</name>
</gene>
<accession>A0A0F9PGJ0</accession>
<proteinExistence type="predicted"/>
<dbReference type="EMBL" id="LAZR01002955">
    <property type="protein sequence ID" value="KKN23617.1"/>
    <property type="molecule type" value="Genomic_DNA"/>
</dbReference>
<reference evidence="1" key="1">
    <citation type="journal article" date="2015" name="Nature">
        <title>Complex archaea that bridge the gap between prokaryotes and eukaryotes.</title>
        <authorList>
            <person name="Spang A."/>
            <person name="Saw J.H."/>
            <person name="Jorgensen S.L."/>
            <person name="Zaremba-Niedzwiedzka K."/>
            <person name="Martijn J."/>
            <person name="Lind A.E."/>
            <person name="van Eijk R."/>
            <person name="Schleper C."/>
            <person name="Guy L."/>
            <person name="Ettema T.J."/>
        </authorList>
    </citation>
    <scope>NUCLEOTIDE SEQUENCE</scope>
</reference>
<sequence length="833" mass="90920">MARLSPIQESFAYGEIGERLRSRVSIDPYKEGLKRARNWYPLIQGPIRMREGSRFMEPVDPDNWTSGQPGATGIRSFTFQRGLDIDAIIEIGETDIIVRNSVDGKQITGGVTGNLISDPQYDIGGGLPNAFWDPDRDKYIFNTDPGRNANDLNGPYFFGTEDAYIKMQSETSGPPTDGVHSPALENGALHPVILPAGSELELNELTIRWKTVLGIKKVTALGGLPLSDPVVRVSVGTTKGANNVFTSDITINVDLIWQDTILNFTPGASNNTLFLSVGIFWTGAIDPVPDLLFPPSLNNSLPLDVGVLKWIAPLSGGSGTNVEFVSPYTAAQLECLQFCMDPGEQVAYFTHPLVETRRLRLAVGEWTFETLSSITVPTVFQGPTPNNWAVGNFLEACAFHEGRLWLGGSPSNPSTLWASASGDYQNFNNVAPTSKQDPLLFPLSSAGRIKTLTSRKELVILTDISEVIGKSVQGVIAFDDFAFPKQTDWGSNCVQPITVGRNMVYTSGSRKKIRTFQDQGGTNYGWDGNELSLLAEEIFSSPVRRMVYLDEPAYQACFLLSDGTLGMATFFYPEDAIGWWRFGTAYNGNRTSGDDTQPGLGNQSPNAIQAQNQVMDITKINTSQGAKLWMIINRVGFSGTQKPGHEVLGFDTGLKPALDSYFIRSVDPITLTCSDIDELTDQSINVIIERQDSVNLDIFSYTVHPNITIIAGVSSAFEDWAGGQTAYLGLFYDNDFQLLSLEGVNPRGTSQTMKRRWHKVFARLNNSPVPLIEGVAAKDRTPATPMGTGEPFITGDTEIVDLGSGEGDLLFTQDKSLITEVTGIFGRVSGAEV</sequence>
<protein>
    <submittedName>
        <fullName evidence="1">Uncharacterized protein</fullName>
    </submittedName>
</protein>